<gene>
    <name evidence="2" type="ORF">F7D14_01305</name>
</gene>
<evidence type="ECO:0000313" key="2">
    <source>
        <dbReference type="EMBL" id="QGM96254.1"/>
    </source>
</evidence>
<reference evidence="2 3" key="1">
    <citation type="submission" date="2019-09" db="EMBL/GenBank/DDBJ databases">
        <title>Isolation and complete genome sequencing of Methylocystis species.</title>
        <authorList>
            <person name="Rumah B.L."/>
            <person name="Stead C.E."/>
            <person name="Stevens B.C."/>
            <person name="Minton N.P."/>
            <person name="Grosse-Honebrink A."/>
            <person name="Zhang Y."/>
        </authorList>
    </citation>
    <scope>NUCLEOTIDE SEQUENCE [LARGE SCALE GENOMIC DNA]</scope>
    <source>
        <strain evidence="2 3">BRCS2</strain>
    </source>
</reference>
<dbReference type="Pfam" id="PF11146">
    <property type="entry name" value="DUF2905"/>
    <property type="match status" value="1"/>
</dbReference>
<keyword evidence="1" id="KW-1133">Transmembrane helix</keyword>
<keyword evidence="1" id="KW-0472">Membrane</keyword>
<organism evidence="2 3">
    <name type="scientific">Methylocystis parvus</name>
    <dbReference type="NCBI Taxonomy" id="134"/>
    <lineage>
        <taxon>Bacteria</taxon>
        <taxon>Pseudomonadati</taxon>
        <taxon>Pseudomonadota</taxon>
        <taxon>Alphaproteobacteria</taxon>
        <taxon>Hyphomicrobiales</taxon>
        <taxon>Methylocystaceae</taxon>
        <taxon>Methylocystis</taxon>
    </lineage>
</organism>
<keyword evidence="1" id="KW-0812">Transmembrane</keyword>
<dbReference type="Proteomes" id="UP000422569">
    <property type="component" value="Chromosome"/>
</dbReference>
<dbReference type="PANTHER" id="PTHR36443:SF1">
    <property type="entry name" value="BSR5223 PROTEIN"/>
    <property type="match status" value="1"/>
</dbReference>
<accession>A0A6B8LXS8</accession>
<dbReference type="RefSeq" id="WP_016918855.1">
    <property type="nucleotide sequence ID" value="NZ_CP044331.1"/>
</dbReference>
<name>A0A6B8LXS8_9HYPH</name>
<dbReference type="KEGG" id="mpar:F7D14_01305"/>
<dbReference type="InterPro" id="IPR021320">
    <property type="entry name" value="DUF2905"/>
</dbReference>
<feature type="transmembrane region" description="Helical" evidence="1">
    <location>
        <begin position="43"/>
        <end position="64"/>
    </location>
</feature>
<dbReference type="PANTHER" id="PTHR36443">
    <property type="entry name" value="BSR5223 PROTEIN"/>
    <property type="match status" value="1"/>
</dbReference>
<proteinExistence type="predicted"/>
<dbReference type="AlphaFoldDB" id="A0A6B8LXS8"/>
<keyword evidence="3" id="KW-1185">Reference proteome</keyword>
<evidence type="ECO:0000313" key="3">
    <source>
        <dbReference type="Proteomes" id="UP000422569"/>
    </source>
</evidence>
<protein>
    <submittedName>
        <fullName evidence="2">DUF2905 domain-containing protein</fullName>
    </submittedName>
</protein>
<evidence type="ECO:0000256" key="1">
    <source>
        <dbReference type="SAM" id="Phobius"/>
    </source>
</evidence>
<sequence>MPKILIGAGIVLILVGLVWLFGERFGLGRLPGDILIERGNFRLYIPITTSLIVSVVLSLAIWLFNR</sequence>
<dbReference type="EMBL" id="CP044331">
    <property type="protein sequence ID" value="QGM96254.1"/>
    <property type="molecule type" value="Genomic_DNA"/>
</dbReference>
<feature type="transmembrane region" description="Helical" evidence="1">
    <location>
        <begin position="6"/>
        <end position="22"/>
    </location>
</feature>